<feature type="transmembrane region" description="Helical" evidence="7">
    <location>
        <begin position="65"/>
        <end position="84"/>
    </location>
</feature>
<keyword evidence="4 7" id="KW-1133">Transmembrane helix</keyword>
<evidence type="ECO:0000256" key="2">
    <source>
        <dbReference type="ARBA" id="ARBA00022618"/>
    </source>
</evidence>
<dbReference type="Pfam" id="PF06781">
    <property type="entry name" value="CrgA"/>
    <property type="match status" value="1"/>
</dbReference>
<accession>A0A919UJ84</accession>
<dbReference type="GO" id="GO:0005886">
    <property type="term" value="C:plasma membrane"/>
    <property type="evidence" value="ECO:0007669"/>
    <property type="project" value="UniProtKB-SubCell"/>
</dbReference>
<dbReference type="Proteomes" id="UP000652354">
    <property type="component" value="Unassembled WGS sequence"/>
</dbReference>
<keyword evidence="5 7" id="KW-0472">Membrane</keyword>
<sequence length="85" mass="9622">MALRKKRDDDKQVYKAPRRLGKAKAEDENPGWLLPTAITLLVLGPAWIVVYYISKAQYPLPIGDFNLLVGFAFMAASMALLTRWK</sequence>
<evidence type="ECO:0000313" key="9">
    <source>
        <dbReference type="Proteomes" id="UP000652354"/>
    </source>
</evidence>
<comment type="caution">
    <text evidence="8">The sequence shown here is derived from an EMBL/GenBank/DDBJ whole genome shotgun (WGS) entry which is preliminary data.</text>
</comment>
<keyword evidence="9" id="KW-1185">Reference proteome</keyword>
<evidence type="ECO:0000313" key="8">
    <source>
        <dbReference type="EMBL" id="GIG54116.1"/>
    </source>
</evidence>
<keyword evidence="2 7" id="KW-0132">Cell division</keyword>
<evidence type="ECO:0000256" key="1">
    <source>
        <dbReference type="ARBA" id="ARBA00022475"/>
    </source>
</evidence>
<dbReference type="RefSeq" id="WP_239066496.1">
    <property type="nucleotide sequence ID" value="NZ_BONR01000001.1"/>
</dbReference>
<evidence type="ECO:0000256" key="3">
    <source>
        <dbReference type="ARBA" id="ARBA00022692"/>
    </source>
</evidence>
<evidence type="ECO:0000256" key="6">
    <source>
        <dbReference type="ARBA" id="ARBA00023306"/>
    </source>
</evidence>
<gene>
    <name evidence="7" type="primary">crgA</name>
    <name evidence="8" type="ORF">Dac01nite_08680</name>
</gene>
<comment type="function">
    <text evidence="7">Involved in cell division.</text>
</comment>
<evidence type="ECO:0000256" key="4">
    <source>
        <dbReference type="ARBA" id="ARBA00022989"/>
    </source>
</evidence>
<comment type="similarity">
    <text evidence="7">Belongs to the CrgA family.</text>
</comment>
<keyword evidence="3 7" id="KW-0812">Transmembrane</keyword>
<dbReference type="EMBL" id="BONR01000001">
    <property type="protein sequence ID" value="GIG54116.1"/>
    <property type="molecule type" value="Genomic_DNA"/>
</dbReference>
<protein>
    <recommendedName>
        <fullName evidence="7">Cell division protein CrgA</fullName>
    </recommendedName>
</protein>
<proteinExistence type="inferred from homology"/>
<name>A0A919UJ84_9MICO</name>
<organism evidence="8 9">
    <name type="scientific">Demequina activiva</name>
    <dbReference type="NCBI Taxonomy" id="1582364"/>
    <lineage>
        <taxon>Bacteria</taxon>
        <taxon>Bacillati</taxon>
        <taxon>Actinomycetota</taxon>
        <taxon>Actinomycetes</taxon>
        <taxon>Micrococcales</taxon>
        <taxon>Demequinaceae</taxon>
        <taxon>Demequina</taxon>
    </lineage>
</organism>
<evidence type="ECO:0000256" key="5">
    <source>
        <dbReference type="ARBA" id="ARBA00023136"/>
    </source>
</evidence>
<dbReference type="InterPro" id="IPR009619">
    <property type="entry name" value="CrgA"/>
</dbReference>
<keyword evidence="1 7" id="KW-1003">Cell membrane</keyword>
<evidence type="ECO:0000256" key="7">
    <source>
        <dbReference type="HAMAP-Rule" id="MF_00631"/>
    </source>
</evidence>
<feature type="transmembrane region" description="Helical" evidence="7">
    <location>
        <begin position="32"/>
        <end position="53"/>
    </location>
</feature>
<reference evidence="8" key="1">
    <citation type="submission" date="2021-01" db="EMBL/GenBank/DDBJ databases">
        <title>Whole genome shotgun sequence of Demequina activiva NBRC 110675.</title>
        <authorList>
            <person name="Komaki H."/>
            <person name="Tamura T."/>
        </authorList>
    </citation>
    <scope>NUCLEOTIDE SEQUENCE</scope>
    <source>
        <strain evidence="8">NBRC 110675</strain>
    </source>
</reference>
<keyword evidence="6 7" id="KW-0131">Cell cycle</keyword>
<dbReference type="HAMAP" id="MF_00631">
    <property type="entry name" value="CrgA"/>
    <property type="match status" value="1"/>
</dbReference>
<dbReference type="AlphaFoldDB" id="A0A919UJ84"/>
<dbReference type="GO" id="GO:0051301">
    <property type="term" value="P:cell division"/>
    <property type="evidence" value="ECO:0007669"/>
    <property type="project" value="UniProtKB-UniRule"/>
</dbReference>
<comment type="subcellular location">
    <subcellularLocation>
        <location evidence="7">Cell membrane</location>
        <topology evidence="7">Multi-pass membrane protein</topology>
    </subcellularLocation>
</comment>